<organism evidence="7 8">
    <name type="scientific">Pigmentiphaga humi</name>
    <dbReference type="NCBI Taxonomy" id="2478468"/>
    <lineage>
        <taxon>Bacteria</taxon>
        <taxon>Pseudomonadati</taxon>
        <taxon>Pseudomonadota</taxon>
        <taxon>Betaproteobacteria</taxon>
        <taxon>Burkholderiales</taxon>
        <taxon>Alcaligenaceae</taxon>
        <taxon>Pigmentiphaga</taxon>
    </lineage>
</organism>
<feature type="domain" description="Leucine-binding protein" evidence="6">
    <location>
        <begin position="25"/>
        <end position="362"/>
    </location>
</feature>
<evidence type="ECO:0000256" key="3">
    <source>
        <dbReference type="ARBA" id="ARBA00022729"/>
    </source>
</evidence>
<dbReference type="InterPro" id="IPR000709">
    <property type="entry name" value="Leu_Ile_Val-bd"/>
</dbReference>
<dbReference type="PANTHER" id="PTHR30483">
    <property type="entry name" value="LEUCINE-SPECIFIC-BINDING PROTEIN"/>
    <property type="match status" value="1"/>
</dbReference>
<evidence type="ECO:0000313" key="7">
    <source>
        <dbReference type="EMBL" id="VCU71180.1"/>
    </source>
</evidence>
<dbReference type="PRINTS" id="PR00337">
    <property type="entry name" value="LEUILEVALBP"/>
</dbReference>
<sequence length="389" mass="41884">MMMKTTTLALALAASMAAGAAHADIKIGFTGVMSGPMAALGQDQYDAFMLAVEQLGGKLGDQPVTVLREDDQLKPDVGAQIVQKFVERDKVNAIVGLGFSNVLMAEARRIKDSGVVALSTNAGPAPIAGKGCLSNLFVMGWQNDGMSEAMGKYVKDQGYKNVYLMTSNYQAGKDKLAGFKRFYGDKVQNEVYTPLDQLDYAAEIAAVQNAKPDALFVFYTGGIGVNFARQFNQAGLMGKLPFFSESLIDANSVAALKEQAVGAIYGTNWAPVLDNPQNKKFVQGFEAKYKRTPSEYAANAYDAAYLLDASIRKVGGKVGDKAALAKAVKETGSQFPTVRGKFGFNTNNMPVQNYYAYQVVQEGGKVTYKQLAQVLTDHKDAYAGECSMK</sequence>
<name>A0A3P4B6G0_9BURK</name>
<dbReference type="Gene3D" id="3.40.50.2300">
    <property type="match status" value="2"/>
</dbReference>
<dbReference type="SUPFAM" id="SSF53822">
    <property type="entry name" value="Periplasmic binding protein-like I"/>
    <property type="match status" value="1"/>
</dbReference>
<dbReference type="Pfam" id="PF13458">
    <property type="entry name" value="Peripla_BP_6"/>
    <property type="match status" value="1"/>
</dbReference>
<evidence type="ECO:0000313" key="8">
    <source>
        <dbReference type="Proteomes" id="UP000277294"/>
    </source>
</evidence>
<dbReference type="GO" id="GO:0006865">
    <property type="term" value="P:amino acid transport"/>
    <property type="evidence" value="ECO:0007669"/>
    <property type="project" value="UniProtKB-KW"/>
</dbReference>
<proteinExistence type="inferred from homology"/>
<dbReference type="EMBL" id="UWPJ01000025">
    <property type="protein sequence ID" value="VCU71180.1"/>
    <property type="molecule type" value="Genomic_DNA"/>
</dbReference>
<keyword evidence="2" id="KW-0813">Transport</keyword>
<evidence type="ECO:0000256" key="2">
    <source>
        <dbReference type="ARBA" id="ARBA00022448"/>
    </source>
</evidence>
<comment type="similarity">
    <text evidence="1">Belongs to the leucine-binding protein family.</text>
</comment>
<evidence type="ECO:0000256" key="1">
    <source>
        <dbReference type="ARBA" id="ARBA00010062"/>
    </source>
</evidence>
<feature type="chain" id="PRO_5017939258" description="Leucine-binding protein domain-containing protein" evidence="5">
    <location>
        <begin position="24"/>
        <end position="389"/>
    </location>
</feature>
<dbReference type="AlphaFoldDB" id="A0A3P4B6G0"/>
<keyword evidence="8" id="KW-1185">Reference proteome</keyword>
<accession>A0A3P4B6G0</accession>
<dbReference type="InterPro" id="IPR028081">
    <property type="entry name" value="Leu-bd"/>
</dbReference>
<feature type="signal peptide" evidence="5">
    <location>
        <begin position="1"/>
        <end position="23"/>
    </location>
</feature>
<dbReference type="InterPro" id="IPR051010">
    <property type="entry name" value="BCAA_transport"/>
</dbReference>
<dbReference type="InterPro" id="IPR028082">
    <property type="entry name" value="Peripla_BP_I"/>
</dbReference>
<keyword evidence="4" id="KW-0029">Amino-acid transport</keyword>
<evidence type="ECO:0000259" key="6">
    <source>
        <dbReference type="Pfam" id="PF13458"/>
    </source>
</evidence>
<evidence type="ECO:0000256" key="4">
    <source>
        <dbReference type="ARBA" id="ARBA00022970"/>
    </source>
</evidence>
<dbReference type="PANTHER" id="PTHR30483:SF6">
    <property type="entry name" value="PERIPLASMIC BINDING PROTEIN OF ABC TRANSPORTER FOR NATURAL AMINO ACIDS"/>
    <property type="match status" value="1"/>
</dbReference>
<reference evidence="7 8" key="1">
    <citation type="submission" date="2018-10" db="EMBL/GenBank/DDBJ databases">
        <authorList>
            <person name="Criscuolo A."/>
        </authorList>
    </citation>
    <scope>NUCLEOTIDE SEQUENCE [LARGE SCALE GENOMIC DNA]</scope>
    <source>
        <strain evidence="7">DnA1</strain>
    </source>
</reference>
<evidence type="ECO:0000256" key="5">
    <source>
        <dbReference type="SAM" id="SignalP"/>
    </source>
</evidence>
<keyword evidence="3 5" id="KW-0732">Signal</keyword>
<gene>
    <name evidence="7" type="ORF">PIGHUM_03261</name>
</gene>
<protein>
    <recommendedName>
        <fullName evidence="6">Leucine-binding protein domain-containing protein</fullName>
    </recommendedName>
</protein>
<dbReference type="Proteomes" id="UP000277294">
    <property type="component" value="Unassembled WGS sequence"/>
</dbReference>